<gene>
    <name evidence="2" type="ORF">RclHR1_29920002</name>
</gene>
<reference evidence="2 3" key="1">
    <citation type="submission" date="2017-11" db="EMBL/GenBank/DDBJ databases">
        <title>The genome of Rhizophagus clarus HR1 reveals common genetic basis of auxotrophy among arbuscular mycorrhizal fungi.</title>
        <authorList>
            <person name="Kobayashi Y."/>
        </authorList>
    </citation>
    <scope>NUCLEOTIDE SEQUENCE [LARGE SCALE GENOMIC DNA]</scope>
    <source>
        <strain evidence="2 3">HR1</strain>
    </source>
</reference>
<feature type="compositionally biased region" description="Polar residues" evidence="1">
    <location>
        <begin position="176"/>
        <end position="186"/>
    </location>
</feature>
<evidence type="ECO:0000313" key="3">
    <source>
        <dbReference type="Proteomes" id="UP000247702"/>
    </source>
</evidence>
<keyword evidence="3" id="KW-1185">Reference proteome</keyword>
<protein>
    <submittedName>
        <fullName evidence="2">Uncharacterized protein</fullName>
    </submittedName>
</protein>
<evidence type="ECO:0000313" key="2">
    <source>
        <dbReference type="EMBL" id="GBB97424.1"/>
    </source>
</evidence>
<dbReference type="AlphaFoldDB" id="A0A2Z6RH91"/>
<proteinExistence type="predicted"/>
<dbReference type="Proteomes" id="UP000247702">
    <property type="component" value="Unassembled WGS sequence"/>
</dbReference>
<accession>A0A2Z6RH91</accession>
<organism evidence="2 3">
    <name type="scientific">Rhizophagus clarus</name>
    <dbReference type="NCBI Taxonomy" id="94130"/>
    <lineage>
        <taxon>Eukaryota</taxon>
        <taxon>Fungi</taxon>
        <taxon>Fungi incertae sedis</taxon>
        <taxon>Mucoromycota</taxon>
        <taxon>Glomeromycotina</taxon>
        <taxon>Glomeromycetes</taxon>
        <taxon>Glomerales</taxon>
        <taxon>Glomeraceae</taxon>
        <taxon>Rhizophagus</taxon>
    </lineage>
</organism>
<feature type="compositionally biased region" description="Basic and acidic residues" evidence="1">
    <location>
        <begin position="145"/>
        <end position="155"/>
    </location>
</feature>
<sequence>MYRATILLSSTTTPTQEDLRLTFLGMLASLQRQQQSDLANAIYEKLETYWNRHISNSSAISAILNSCYKLTTFNDQEEHKNYINHLQTSVYFLYTFQIPKLHQIQQMLDPETAHATLCLKSWIENKSGVVNNEDDKENTSTINSKDSDSSSDKESTSTISSEDSDSSSEDSDSESVRNISKKYQLS</sequence>
<name>A0A2Z6RH91_9GLOM</name>
<feature type="compositionally biased region" description="Acidic residues" evidence="1">
    <location>
        <begin position="162"/>
        <end position="173"/>
    </location>
</feature>
<feature type="region of interest" description="Disordered" evidence="1">
    <location>
        <begin position="130"/>
        <end position="186"/>
    </location>
</feature>
<dbReference type="STRING" id="94130.A0A2Z6RH91"/>
<comment type="caution">
    <text evidence="2">The sequence shown here is derived from an EMBL/GenBank/DDBJ whole genome shotgun (WGS) entry which is preliminary data.</text>
</comment>
<dbReference type="EMBL" id="BEXD01002215">
    <property type="protein sequence ID" value="GBB97424.1"/>
    <property type="molecule type" value="Genomic_DNA"/>
</dbReference>
<evidence type="ECO:0000256" key="1">
    <source>
        <dbReference type="SAM" id="MobiDB-lite"/>
    </source>
</evidence>